<evidence type="ECO:0000256" key="11">
    <source>
        <dbReference type="HAMAP-Rule" id="MF_00059"/>
    </source>
</evidence>
<reference evidence="13 14" key="1">
    <citation type="submission" date="2024-01" db="EMBL/GenBank/DDBJ databases">
        <authorList>
            <person name="Kunselman E."/>
        </authorList>
    </citation>
    <scope>NUCLEOTIDE SEQUENCE [LARGE SCALE GENOMIC DNA]</scope>
    <source>
        <strain evidence="13">2 abalone samples</strain>
    </source>
</reference>
<evidence type="ECO:0000256" key="9">
    <source>
        <dbReference type="ARBA" id="ARBA00033070"/>
    </source>
</evidence>
<comment type="subunit">
    <text evidence="11">Homodimer. The RNAP catalytic core consists of 2 alpha, 1 beta, 1 beta' and 1 omega subunit. When a sigma factor is associated with the core the holoenzyme is formed, which can initiate transcription.</text>
</comment>
<organism evidence="13 14">
    <name type="scientific">Candidatus Xenohaliotis californiensis</name>
    <dbReference type="NCBI Taxonomy" id="84677"/>
    <lineage>
        <taxon>Bacteria</taxon>
        <taxon>Pseudomonadati</taxon>
        <taxon>Pseudomonadota</taxon>
        <taxon>Alphaproteobacteria</taxon>
        <taxon>Rickettsiales</taxon>
        <taxon>Anaplasmataceae</taxon>
        <taxon>Candidatus Xenohaliotis</taxon>
    </lineage>
</organism>
<keyword evidence="6 11" id="KW-0548">Nucleotidyltransferase</keyword>
<keyword evidence="4 11" id="KW-0240">DNA-directed RNA polymerase</keyword>
<evidence type="ECO:0000256" key="8">
    <source>
        <dbReference type="ARBA" id="ARBA00032524"/>
    </source>
</evidence>
<comment type="caution">
    <text evidence="13">The sequence shown here is derived from an EMBL/GenBank/DDBJ whole genome shotgun (WGS) entry which is preliminary data.</text>
</comment>
<dbReference type="NCBIfam" id="NF003513">
    <property type="entry name" value="PRK05182.1-2"/>
    <property type="match status" value="1"/>
</dbReference>
<name>A0ABP0EW45_9RICK</name>
<feature type="domain" description="DNA-directed RNA polymerase RpoA/D/Rpb3-type" evidence="12">
    <location>
        <begin position="25"/>
        <end position="236"/>
    </location>
</feature>
<keyword evidence="5 11" id="KW-0808">Transferase</keyword>
<dbReference type="InterPro" id="IPR011262">
    <property type="entry name" value="DNA-dir_RNA_pol_insert"/>
</dbReference>
<evidence type="ECO:0000256" key="2">
    <source>
        <dbReference type="ARBA" id="ARBA00012418"/>
    </source>
</evidence>
<dbReference type="HAMAP" id="MF_00059">
    <property type="entry name" value="RNApol_bact_RpoA"/>
    <property type="match status" value="1"/>
</dbReference>
<gene>
    <name evidence="11 13" type="primary">rpoA</name>
    <name evidence="13" type="ORF">CAXC1_330026</name>
</gene>
<evidence type="ECO:0000313" key="14">
    <source>
        <dbReference type="Proteomes" id="UP001314181"/>
    </source>
</evidence>
<dbReference type="Gene3D" id="1.10.150.20">
    <property type="entry name" value="5' to 3' exonuclease, C-terminal subdomain"/>
    <property type="match status" value="1"/>
</dbReference>
<evidence type="ECO:0000256" key="6">
    <source>
        <dbReference type="ARBA" id="ARBA00022695"/>
    </source>
</evidence>
<comment type="domain">
    <text evidence="11">The N-terminal domain is essential for RNAP assembly and basal transcription, whereas the C-terminal domain is involved in interaction with transcriptional regulators and with upstream promoter elements.</text>
</comment>
<comment type="similarity">
    <text evidence="1 11">Belongs to the RNA polymerase alpha chain family.</text>
</comment>
<proteinExistence type="inferred from homology"/>
<sequence>MSLDALTIVKPSTFDIEIDSNNKNLAHFVVNPLERGFGVTLGNSLRRVLLSSLSGDAIVSCTIDGVSHEFSVIAGVKEDVCNIILNLKNITLMLAAGLTSKSISVKVVGPVILKAGDLEIDDDITVLNKDSTICSIEREIDFSLHIEVKKGKGYLPARLAKIDDTFTLEGLGCMLIDASFSPIISVTYDVQPSGSAIYDKDKLTLTLETNGTIDPKKALGIAASILRNQMEVFIDTTILIDDQIEPMAVEEKNSNELPFNKYLLCKIEDLELSVRSQNCLKCEDVVYVGDLVQKTEAEMLKTPNFGKKSLNEIKQVLMGMGLSLGMKIAEWPPENLSVLSKNMSDSSY</sequence>
<dbReference type="Gene3D" id="2.170.120.12">
    <property type="entry name" value="DNA-directed RNA polymerase, insert domain"/>
    <property type="match status" value="1"/>
</dbReference>
<evidence type="ECO:0000256" key="1">
    <source>
        <dbReference type="ARBA" id="ARBA00007123"/>
    </source>
</evidence>
<dbReference type="InterPro" id="IPR036603">
    <property type="entry name" value="RBP11-like"/>
</dbReference>
<feature type="region of interest" description="Alpha C-terminal domain (alpha-CTD)" evidence="11">
    <location>
        <begin position="259"/>
        <end position="348"/>
    </location>
</feature>
<evidence type="ECO:0000256" key="4">
    <source>
        <dbReference type="ARBA" id="ARBA00022478"/>
    </source>
</evidence>
<evidence type="ECO:0000256" key="10">
    <source>
        <dbReference type="ARBA" id="ARBA00048552"/>
    </source>
</evidence>
<comment type="function">
    <text evidence="11">DNA-dependent RNA polymerase catalyzes the transcription of DNA into RNA using the four ribonucleoside triphosphates as substrates.</text>
</comment>
<dbReference type="InterPro" id="IPR011263">
    <property type="entry name" value="DNA-dir_RNA_pol_RpoA/D/Rpb3"/>
</dbReference>
<dbReference type="Pfam" id="PF03118">
    <property type="entry name" value="RNA_pol_A_CTD"/>
    <property type="match status" value="1"/>
</dbReference>
<dbReference type="EMBL" id="CAWVOK010000026">
    <property type="protein sequence ID" value="CAK8163266.1"/>
    <property type="molecule type" value="Genomic_DNA"/>
</dbReference>
<dbReference type="SUPFAM" id="SSF56553">
    <property type="entry name" value="Insert subdomain of RNA polymerase alpha subunit"/>
    <property type="match status" value="1"/>
</dbReference>
<dbReference type="NCBIfam" id="TIGR02027">
    <property type="entry name" value="rpoA"/>
    <property type="match status" value="1"/>
</dbReference>
<evidence type="ECO:0000259" key="12">
    <source>
        <dbReference type="SMART" id="SM00662"/>
    </source>
</evidence>
<dbReference type="RefSeq" id="WP_338364316.1">
    <property type="nucleotide sequence ID" value="NZ_CAWVOK010000026.1"/>
</dbReference>
<dbReference type="SUPFAM" id="SSF47789">
    <property type="entry name" value="C-terminal domain of RNA polymerase alpha subunit"/>
    <property type="match status" value="1"/>
</dbReference>
<dbReference type="Pfam" id="PF01193">
    <property type="entry name" value="RNA_pol_L"/>
    <property type="match status" value="1"/>
</dbReference>
<dbReference type="EC" id="2.7.7.6" evidence="2 11"/>
<dbReference type="InterPro" id="IPR011260">
    <property type="entry name" value="RNAP_asu_C"/>
</dbReference>
<dbReference type="SUPFAM" id="SSF55257">
    <property type="entry name" value="RBP11-like subunits of RNA polymerase"/>
    <property type="match status" value="1"/>
</dbReference>
<keyword evidence="7 11" id="KW-0804">Transcription</keyword>
<evidence type="ECO:0000256" key="3">
    <source>
        <dbReference type="ARBA" id="ARBA00015972"/>
    </source>
</evidence>
<dbReference type="CDD" id="cd06928">
    <property type="entry name" value="RNAP_alpha_NTD"/>
    <property type="match status" value="1"/>
</dbReference>
<accession>A0ABP0EW45</accession>
<evidence type="ECO:0000256" key="7">
    <source>
        <dbReference type="ARBA" id="ARBA00023163"/>
    </source>
</evidence>
<dbReference type="InterPro" id="IPR011773">
    <property type="entry name" value="DNA-dir_RpoA"/>
</dbReference>
<dbReference type="SMART" id="SM00662">
    <property type="entry name" value="RPOLD"/>
    <property type="match status" value="1"/>
</dbReference>
<dbReference type="GO" id="GO:0003899">
    <property type="term" value="F:DNA-directed RNA polymerase activity"/>
    <property type="evidence" value="ECO:0007669"/>
    <property type="project" value="UniProtKB-EC"/>
</dbReference>
<dbReference type="InterPro" id="IPR036643">
    <property type="entry name" value="RNApol_insert_sf"/>
</dbReference>
<evidence type="ECO:0000313" key="13">
    <source>
        <dbReference type="EMBL" id="CAK8163266.1"/>
    </source>
</evidence>
<protein>
    <recommendedName>
        <fullName evidence="3 11">DNA-directed RNA polymerase subunit alpha</fullName>
        <shortName evidence="11">RNAP subunit alpha</shortName>
        <ecNumber evidence="2 11">2.7.7.6</ecNumber>
    </recommendedName>
    <alternativeName>
        <fullName evidence="9 11">RNA polymerase subunit alpha</fullName>
    </alternativeName>
    <alternativeName>
        <fullName evidence="8 11">Transcriptase subunit alpha</fullName>
    </alternativeName>
</protein>
<comment type="catalytic activity">
    <reaction evidence="10 11">
        <text>RNA(n) + a ribonucleoside 5'-triphosphate = RNA(n+1) + diphosphate</text>
        <dbReference type="Rhea" id="RHEA:21248"/>
        <dbReference type="Rhea" id="RHEA-COMP:14527"/>
        <dbReference type="Rhea" id="RHEA-COMP:17342"/>
        <dbReference type="ChEBI" id="CHEBI:33019"/>
        <dbReference type="ChEBI" id="CHEBI:61557"/>
        <dbReference type="ChEBI" id="CHEBI:140395"/>
        <dbReference type="EC" id="2.7.7.6"/>
    </reaction>
</comment>
<dbReference type="Pfam" id="PF01000">
    <property type="entry name" value="RNA_pol_A_bac"/>
    <property type="match status" value="1"/>
</dbReference>
<dbReference type="Proteomes" id="UP001314181">
    <property type="component" value="Unassembled WGS sequence"/>
</dbReference>
<dbReference type="Gene3D" id="3.30.1360.10">
    <property type="entry name" value="RNA polymerase, RBP11-like subunit"/>
    <property type="match status" value="1"/>
</dbReference>
<dbReference type="NCBIfam" id="NF003519">
    <property type="entry name" value="PRK05182.2-5"/>
    <property type="match status" value="1"/>
</dbReference>
<feature type="region of interest" description="Alpha N-terminal domain (alpha-NTD)" evidence="11">
    <location>
        <begin position="1"/>
        <end position="241"/>
    </location>
</feature>
<evidence type="ECO:0000256" key="5">
    <source>
        <dbReference type="ARBA" id="ARBA00022679"/>
    </source>
</evidence>
<keyword evidence="14" id="KW-1185">Reference proteome</keyword>